<dbReference type="OrthoDB" id="7605387at2"/>
<dbReference type="Gene3D" id="3.90.79.10">
    <property type="entry name" value="Nucleoside Triphosphate Pyrophosphohydrolase"/>
    <property type="match status" value="1"/>
</dbReference>
<proteinExistence type="predicted"/>
<dbReference type="SUPFAM" id="SSF55811">
    <property type="entry name" value="Nudix"/>
    <property type="match status" value="1"/>
</dbReference>
<organism evidence="1 2">
    <name type="scientific">Erythrobacter aureus</name>
    <dbReference type="NCBI Taxonomy" id="2182384"/>
    <lineage>
        <taxon>Bacteria</taxon>
        <taxon>Pseudomonadati</taxon>
        <taxon>Pseudomonadota</taxon>
        <taxon>Alphaproteobacteria</taxon>
        <taxon>Sphingomonadales</taxon>
        <taxon>Erythrobacteraceae</taxon>
        <taxon>Erythrobacter/Porphyrobacter group</taxon>
        <taxon>Erythrobacter</taxon>
    </lineage>
</organism>
<keyword evidence="2" id="KW-1185">Reference proteome</keyword>
<keyword evidence="1" id="KW-0614">Plasmid</keyword>
<dbReference type="EMBL" id="CP031358">
    <property type="protein sequence ID" value="AXK43981.1"/>
    <property type="molecule type" value="Genomic_DNA"/>
</dbReference>
<accession>A0A345YJ79</accession>
<dbReference type="KEGG" id="err:DVR09_16130"/>
<geneLocation type="plasmid" evidence="1 2">
    <name>unnamed</name>
</geneLocation>
<dbReference type="AlphaFoldDB" id="A0A345YJ79"/>
<dbReference type="RefSeq" id="WP_115418294.1">
    <property type="nucleotide sequence ID" value="NZ_CP031358.1"/>
</dbReference>
<dbReference type="Proteomes" id="UP000254508">
    <property type="component" value="Plasmid unnamed"/>
</dbReference>
<dbReference type="InterPro" id="IPR015797">
    <property type="entry name" value="NUDIX_hydrolase-like_dom_sf"/>
</dbReference>
<sequence length="232" mass="25601">MSKIAHIIALRSAPIAMSIGLGFGIRPFDEAADAAVFDNHNVWVGPRGHLDKKGEEDTDFVQPIPYIVVRDGDKLLSYIRGSDGGESRLHNNSSVGIGGHVDAMDAIYNKDGMIDLRKTLSVSAIREICEELGIDLPDDVLEQHPDLLEWTSLIQSQAKPVDSVHIGLVCEIDLKILRSFAPEFNFETAIANAEYLTPAELIERDARQGDERVEMETWTGLVVNQMLQPEPA</sequence>
<protein>
    <recommendedName>
        <fullName evidence="3">Nudix hydrolase domain-containing protein</fullName>
    </recommendedName>
</protein>
<reference evidence="1 2" key="1">
    <citation type="submission" date="2018-07" db="EMBL/GenBank/DDBJ databases">
        <title>Genome sequence of Erythrobacter strain YH-07, an antagonistic bacterium isolated from Yellow Sea.</title>
        <authorList>
            <person name="Tang T."/>
            <person name="Liu Q."/>
            <person name="Sun X."/>
        </authorList>
    </citation>
    <scope>NUCLEOTIDE SEQUENCE [LARGE SCALE GENOMIC DNA]</scope>
    <source>
        <strain evidence="1 2">YH-07</strain>
        <plasmid evidence="1 2">unnamed</plasmid>
    </source>
</reference>
<evidence type="ECO:0008006" key="3">
    <source>
        <dbReference type="Google" id="ProtNLM"/>
    </source>
</evidence>
<gene>
    <name evidence="1" type="ORF">DVR09_16130</name>
</gene>
<evidence type="ECO:0000313" key="2">
    <source>
        <dbReference type="Proteomes" id="UP000254508"/>
    </source>
</evidence>
<evidence type="ECO:0000313" key="1">
    <source>
        <dbReference type="EMBL" id="AXK43981.1"/>
    </source>
</evidence>
<name>A0A345YJ79_9SPHN</name>